<evidence type="ECO:0000313" key="3">
    <source>
        <dbReference type="EMBL" id="MFD2213155.1"/>
    </source>
</evidence>
<dbReference type="SFLD" id="SFLDF00045">
    <property type="entry name" value="2-haloacid_dehalogenase"/>
    <property type="match status" value="1"/>
</dbReference>
<dbReference type="NCBIfam" id="TIGR01428">
    <property type="entry name" value="HAD_type_II"/>
    <property type="match status" value="1"/>
</dbReference>
<proteinExistence type="inferred from homology"/>
<dbReference type="RefSeq" id="WP_379050464.1">
    <property type="nucleotide sequence ID" value="NZ_JBHUIK010000001.1"/>
</dbReference>
<protein>
    <submittedName>
        <fullName evidence="3">Haloacid dehalogenase type II</fullName>
    </submittedName>
</protein>
<dbReference type="InterPro" id="IPR023198">
    <property type="entry name" value="PGP-like_dom2"/>
</dbReference>
<comment type="caution">
    <text evidence="3">The sequence shown here is derived from an EMBL/GenBank/DDBJ whole genome shotgun (WGS) entry which is preliminary data.</text>
</comment>
<dbReference type="SFLD" id="SFLDG01135">
    <property type="entry name" value="C1.5.6:_HAD__Beta-PGM__Phospha"/>
    <property type="match status" value="1"/>
</dbReference>
<dbReference type="Gene3D" id="1.10.150.240">
    <property type="entry name" value="Putative phosphatase, domain 2"/>
    <property type="match status" value="1"/>
</dbReference>
<dbReference type="Pfam" id="PF00702">
    <property type="entry name" value="Hydrolase"/>
    <property type="match status" value="1"/>
</dbReference>
<dbReference type="NCBIfam" id="TIGR01493">
    <property type="entry name" value="HAD-SF-IA-v2"/>
    <property type="match status" value="1"/>
</dbReference>
<reference evidence="4" key="1">
    <citation type="journal article" date="2019" name="Int. J. Syst. Evol. Microbiol.">
        <title>The Global Catalogue of Microorganisms (GCM) 10K type strain sequencing project: providing services to taxonomists for standard genome sequencing and annotation.</title>
        <authorList>
            <consortium name="The Broad Institute Genomics Platform"/>
            <consortium name="The Broad Institute Genome Sequencing Center for Infectious Disease"/>
            <person name="Wu L."/>
            <person name="Ma J."/>
        </authorList>
    </citation>
    <scope>NUCLEOTIDE SEQUENCE [LARGE SCALE GENOMIC DNA]</scope>
    <source>
        <strain evidence="4">CGMCC 1.15474</strain>
    </source>
</reference>
<evidence type="ECO:0000313" key="4">
    <source>
        <dbReference type="Proteomes" id="UP001597318"/>
    </source>
</evidence>
<organism evidence="3 4">
    <name type="scientific">Metabacillus endolithicus</name>
    <dbReference type="NCBI Taxonomy" id="1535204"/>
    <lineage>
        <taxon>Bacteria</taxon>
        <taxon>Bacillati</taxon>
        <taxon>Bacillota</taxon>
        <taxon>Bacilli</taxon>
        <taxon>Bacillales</taxon>
        <taxon>Bacillaceae</taxon>
        <taxon>Metabacillus</taxon>
    </lineage>
</organism>
<dbReference type="EMBL" id="JBHUIK010000001">
    <property type="protein sequence ID" value="MFD2213155.1"/>
    <property type="molecule type" value="Genomic_DNA"/>
</dbReference>
<evidence type="ECO:0000256" key="1">
    <source>
        <dbReference type="ARBA" id="ARBA00008106"/>
    </source>
</evidence>
<dbReference type="PRINTS" id="PR00413">
    <property type="entry name" value="HADHALOGNASE"/>
</dbReference>
<evidence type="ECO:0000256" key="2">
    <source>
        <dbReference type="ARBA" id="ARBA00022801"/>
    </source>
</evidence>
<keyword evidence="4" id="KW-1185">Reference proteome</keyword>
<dbReference type="PANTHER" id="PTHR43316:SF3">
    <property type="entry name" value="HALOACID DEHALOGENASE, TYPE II (AFU_ORTHOLOGUE AFUA_2G07750)-RELATED"/>
    <property type="match status" value="1"/>
</dbReference>
<name>A0ABW5BUK9_9BACI</name>
<dbReference type="SFLD" id="SFLDG01129">
    <property type="entry name" value="C1.5:_HAD__Beta-PGM__Phosphata"/>
    <property type="match status" value="1"/>
</dbReference>
<keyword evidence="2" id="KW-0378">Hydrolase</keyword>
<comment type="similarity">
    <text evidence="1">Belongs to the HAD-like hydrolase superfamily. S-2-haloalkanoic acid dehalogenase family.</text>
</comment>
<dbReference type="InterPro" id="IPR036412">
    <property type="entry name" value="HAD-like_sf"/>
</dbReference>
<dbReference type="InterPro" id="IPR006328">
    <property type="entry name" value="2-HAD"/>
</dbReference>
<dbReference type="NCBIfam" id="TIGR01549">
    <property type="entry name" value="HAD-SF-IA-v1"/>
    <property type="match status" value="1"/>
</dbReference>
<accession>A0ABW5BUK9</accession>
<dbReference type="Proteomes" id="UP001597318">
    <property type="component" value="Unassembled WGS sequence"/>
</dbReference>
<dbReference type="PANTHER" id="PTHR43316">
    <property type="entry name" value="HYDROLASE, HALOACID DELAHOGENASE-RELATED"/>
    <property type="match status" value="1"/>
</dbReference>
<dbReference type="InterPro" id="IPR006439">
    <property type="entry name" value="HAD-SF_hydro_IA"/>
</dbReference>
<gene>
    <name evidence="3" type="ORF">ACFSKK_05430</name>
</gene>
<dbReference type="Gene3D" id="3.40.50.1000">
    <property type="entry name" value="HAD superfamily/HAD-like"/>
    <property type="match status" value="1"/>
</dbReference>
<dbReference type="InterPro" id="IPR051540">
    <property type="entry name" value="S-2-haloacid_dehalogenase"/>
</dbReference>
<dbReference type="SFLD" id="SFLDS00003">
    <property type="entry name" value="Haloacid_Dehalogenase"/>
    <property type="match status" value="1"/>
</dbReference>
<dbReference type="InterPro" id="IPR023214">
    <property type="entry name" value="HAD_sf"/>
</dbReference>
<dbReference type="CDD" id="cd02588">
    <property type="entry name" value="HAD_L2-DEX"/>
    <property type="match status" value="1"/>
</dbReference>
<sequence>MIKAIVFDVYGTLFNVHSVVEKCNSLYPGKGHELSELWRRKQLEYSFLRQLMGHYETFLTITKESLAYSCKSLSLPYNSEIEEILINEYVNFALYDEVEEVLAALENIKIALYSNGSLDMLKPLIHNSSINKKDIMLVSVDERKEYKPTPMSYQFVLKKLNVEREEVLFVSSNTWDIAGAKHFGFRTAWINRDNRVFDYLGTFPDNEYNNLKGII</sequence>
<dbReference type="SUPFAM" id="SSF56784">
    <property type="entry name" value="HAD-like"/>
    <property type="match status" value="1"/>
</dbReference>